<dbReference type="CDD" id="cd00160">
    <property type="entry name" value="RhoGEF"/>
    <property type="match status" value="1"/>
</dbReference>
<feature type="compositionally biased region" description="Low complexity" evidence="3">
    <location>
        <begin position="1138"/>
        <end position="1147"/>
    </location>
</feature>
<keyword evidence="2" id="KW-0963">Cytoplasm</keyword>
<dbReference type="InterPro" id="IPR001331">
    <property type="entry name" value="GDS_CDC24_CS"/>
</dbReference>
<accession>A0A4P9ZVW7</accession>
<dbReference type="InterPro" id="IPR001849">
    <property type="entry name" value="PH_domain"/>
</dbReference>
<dbReference type="STRING" id="215637.A0A4P9ZVW7"/>
<organism evidence="5 6">
    <name type="scientific">Dimargaris cristalligena</name>
    <dbReference type="NCBI Taxonomy" id="215637"/>
    <lineage>
        <taxon>Eukaryota</taxon>
        <taxon>Fungi</taxon>
        <taxon>Fungi incertae sedis</taxon>
        <taxon>Zoopagomycota</taxon>
        <taxon>Kickxellomycotina</taxon>
        <taxon>Dimargaritomycetes</taxon>
        <taxon>Dimargaritales</taxon>
        <taxon>Dimargaritaceae</taxon>
        <taxon>Dimargaris</taxon>
    </lineage>
</organism>
<feature type="region of interest" description="Disordered" evidence="3">
    <location>
        <begin position="312"/>
        <end position="355"/>
    </location>
</feature>
<dbReference type="PANTHER" id="PTHR46006:SF6">
    <property type="entry name" value="INTERSECTIN-2 ISOFORM X1"/>
    <property type="match status" value="1"/>
</dbReference>
<feature type="region of interest" description="Disordered" evidence="3">
    <location>
        <begin position="454"/>
        <end position="486"/>
    </location>
</feature>
<feature type="domain" description="DH" evidence="4">
    <location>
        <begin position="26"/>
        <end position="210"/>
    </location>
</feature>
<feature type="region of interest" description="Disordered" evidence="3">
    <location>
        <begin position="1126"/>
        <end position="1147"/>
    </location>
</feature>
<dbReference type="PROSITE" id="PS50010">
    <property type="entry name" value="DH_2"/>
    <property type="match status" value="1"/>
</dbReference>
<feature type="compositionally biased region" description="Low complexity" evidence="3">
    <location>
        <begin position="923"/>
        <end position="934"/>
    </location>
</feature>
<dbReference type="InterPro" id="IPR000219">
    <property type="entry name" value="DH_dom"/>
</dbReference>
<keyword evidence="6" id="KW-1185">Reference proteome</keyword>
<dbReference type="GO" id="GO:0005085">
    <property type="term" value="F:guanyl-nucleotide exchange factor activity"/>
    <property type="evidence" value="ECO:0007669"/>
    <property type="project" value="InterPro"/>
</dbReference>
<feature type="region of interest" description="Disordered" evidence="3">
    <location>
        <begin position="1199"/>
        <end position="1220"/>
    </location>
</feature>
<feature type="region of interest" description="Disordered" evidence="3">
    <location>
        <begin position="510"/>
        <end position="557"/>
    </location>
</feature>
<reference evidence="6" key="1">
    <citation type="journal article" date="2018" name="Nat. Microbiol.">
        <title>Leveraging single-cell genomics to expand the fungal tree of life.</title>
        <authorList>
            <person name="Ahrendt S.R."/>
            <person name="Quandt C.A."/>
            <person name="Ciobanu D."/>
            <person name="Clum A."/>
            <person name="Salamov A."/>
            <person name="Andreopoulos B."/>
            <person name="Cheng J.F."/>
            <person name="Woyke T."/>
            <person name="Pelin A."/>
            <person name="Henrissat B."/>
            <person name="Reynolds N.K."/>
            <person name="Benny G.L."/>
            <person name="Smith M.E."/>
            <person name="James T.Y."/>
            <person name="Grigoriev I.V."/>
        </authorList>
    </citation>
    <scope>NUCLEOTIDE SEQUENCE [LARGE SCALE GENOMIC DNA]</scope>
    <source>
        <strain evidence="6">RSA 468</strain>
    </source>
</reference>
<dbReference type="Gene3D" id="2.30.29.30">
    <property type="entry name" value="Pleckstrin-homology domain (PH domain)/Phosphotyrosine-binding domain (PTB)"/>
    <property type="match status" value="1"/>
</dbReference>
<dbReference type="Proteomes" id="UP000268162">
    <property type="component" value="Unassembled WGS sequence"/>
</dbReference>
<feature type="region of interest" description="Disordered" evidence="3">
    <location>
        <begin position="996"/>
        <end position="1037"/>
    </location>
</feature>
<dbReference type="Gene3D" id="1.20.900.10">
    <property type="entry name" value="Dbl homology (DH) domain"/>
    <property type="match status" value="1"/>
</dbReference>
<proteinExistence type="predicted"/>
<dbReference type="Pfam" id="PF00621">
    <property type="entry name" value="RhoGEF"/>
    <property type="match status" value="1"/>
</dbReference>
<evidence type="ECO:0000256" key="2">
    <source>
        <dbReference type="ARBA" id="ARBA00022490"/>
    </source>
</evidence>
<sequence>MPRMLWRDCLTQKEFEAYAFTPKDIERQEIMFEIIHTEADYVRDLILVREVFVKPLRHLQVIPEACIDRLFANLEAILPIHECIKKDFLNRQQEQYPVLHGLADVLLPWVHELHIYSDYLCNQAESLRLMAELIQTNEKFEHFYKDRHHKPECRGLGLDAFLILPFQRLLKYPLFLKNLLGATPEDHPDYKMTQGVIMQFEALITKIQQEKQQADRIDSLRFMESCVKGLEEYTLVHPHRRIMREGTLFRVKAQIMPRSRNDPHGAVDIRVAPHHLSPVYIILFNDMLLVTRLRSRRSSGLAMASLVKGASLNSNETTPTESDPSSARGSASLPSGTSGSSPPAPPPPSILANYSAGKTSPPKYALVCPPATLVSVHNVEDDSESGLVHAFRCYVACHDKTEMFVLRCNSRDDKIEWIRAFNATLNDHLTARAHALGDSPNGGNLLNQLQRWSLADPPASPSDNRQDERAVASSATGSGPASKSRPLSIASGIMAAPRWLDLSRINRSSGVNNHNATSDSLTPTASPGSPIPSPSFILQAPSPPLPSSASITPPILAGPPIPQVGRPRAASCVGLGSSAPHSSLFANGGGGSGLLPSSPLAPSTPGIGSGGNALLLSNGGHYRSGIRPATVVGGTGSYFSPTAPPVRGDKKSTKASQFLLSSVKKLRLPTADAYAMRKFRKQLQDYGREDRPQSASGNGKKSIESPRRPAGSEPRSADAVLPSRNIHRSTSQLLNQQGVEGHPVIRPEDVQVRYRRSQSIIEGGLGYLPALSPSLASPAEEPQNFGPCPPRPRNHDQFHHRRFPSCDQALFPFPSIPLDPFVNESVLDTETWLHSQAALESVPKPSQPTNPHSPPLLSSAIAPPASTTHTSTVPSGHSSQLHPPIIYPLRTQSLKPSLRVHSNPLPRMGEVASVTRPSSASITPSTSGTSSLASSPAIQAKVPVQFQPLQRGQLPIVRLDRLPEAPSECDLYSSSPEDGGPAMACLPAGLVALRSSTTSSAAGDDQRRPRDSACAVNSSDPSVDSSTSSPTLATTTPTVQLSPTNLLYFAAAGGRASPPLSEPRSFLESSLIRPASQHSLASTATRTSTSPSVPSASNNSINSGAVTAGIANYSYLHKASSYLSRPSGLSKPLPIPPRTASTSPSTSASFLPGFSPIEAALMGPCMAVSPKPVYHPAQRVARTMKDYYGNIVSIPAPGGDSASPTMTAATPMLGKTAVRE</sequence>
<feature type="compositionally biased region" description="Low complexity" evidence="3">
    <location>
        <begin position="1079"/>
        <end position="1101"/>
    </location>
</feature>
<dbReference type="InterPro" id="IPR011993">
    <property type="entry name" value="PH-like_dom_sf"/>
</dbReference>
<feature type="compositionally biased region" description="Low complexity" evidence="3">
    <location>
        <begin position="855"/>
        <end position="875"/>
    </location>
</feature>
<protein>
    <recommendedName>
        <fullName evidence="4">DH domain-containing protein</fullName>
    </recommendedName>
</protein>
<dbReference type="GO" id="GO:0035556">
    <property type="term" value="P:intracellular signal transduction"/>
    <property type="evidence" value="ECO:0007669"/>
    <property type="project" value="InterPro"/>
</dbReference>
<evidence type="ECO:0000313" key="6">
    <source>
        <dbReference type="Proteomes" id="UP000268162"/>
    </source>
</evidence>
<dbReference type="InterPro" id="IPR035899">
    <property type="entry name" value="DBL_dom_sf"/>
</dbReference>
<dbReference type="SMART" id="SM00233">
    <property type="entry name" value="PH"/>
    <property type="match status" value="1"/>
</dbReference>
<dbReference type="SMART" id="SM00325">
    <property type="entry name" value="RhoGEF"/>
    <property type="match status" value="1"/>
</dbReference>
<feature type="region of interest" description="Disordered" evidence="3">
    <location>
        <begin position="1077"/>
        <end position="1101"/>
    </location>
</feature>
<evidence type="ECO:0000313" key="5">
    <source>
        <dbReference type="EMBL" id="RKP37091.1"/>
    </source>
</evidence>
<feature type="compositionally biased region" description="Polar residues" evidence="3">
    <location>
        <begin position="312"/>
        <end position="328"/>
    </location>
</feature>
<dbReference type="AlphaFoldDB" id="A0A4P9ZVW7"/>
<comment type="subcellular location">
    <subcellularLocation>
        <location evidence="1">Cytoplasm</location>
    </subcellularLocation>
</comment>
<dbReference type="EMBL" id="ML002545">
    <property type="protein sequence ID" value="RKP37091.1"/>
    <property type="molecule type" value="Genomic_DNA"/>
</dbReference>
<feature type="region of interest" description="Disordered" evidence="3">
    <location>
        <begin position="840"/>
        <end position="883"/>
    </location>
</feature>
<dbReference type="PROSITE" id="PS00741">
    <property type="entry name" value="DH_1"/>
    <property type="match status" value="1"/>
</dbReference>
<dbReference type="SUPFAM" id="SSF50729">
    <property type="entry name" value="PH domain-like"/>
    <property type="match status" value="1"/>
</dbReference>
<feature type="region of interest" description="Disordered" evidence="3">
    <location>
        <begin position="899"/>
        <end position="934"/>
    </location>
</feature>
<dbReference type="GO" id="GO:0035025">
    <property type="term" value="P:positive regulation of Rho protein signal transduction"/>
    <property type="evidence" value="ECO:0007669"/>
    <property type="project" value="TreeGrafter"/>
</dbReference>
<feature type="compositionally biased region" description="Pro residues" evidence="3">
    <location>
        <begin position="845"/>
        <end position="854"/>
    </location>
</feature>
<evidence type="ECO:0000259" key="4">
    <source>
        <dbReference type="PROSITE" id="PS50010"/>
    </source>
</evidence>
<dbReference type="GO" id="GO:0005737">
    <property type="term" value="C:cytoplasm"/>
    <property type="evidence" value="ECO:0007669"/>
    <property type="project" value="UniProtKB-SubCell"/>
</dbReference>
<feature type="compositionally biased region" description="Polar residues" evidence="3">
    <location>
        <begin position="510"/>
        <end position="525"/>
    </location>
</feature>
<dbReference type="InterPro" id="IPR051480">
    <property type="entry name" value="Endocytic_GEF_Adapter"/>
</dbReference>
<evidence type="ECO:0000256" key="3">
    <source>
        <dbReference type="SAM" id="MobiDB-lite"/>
    </source>
</evidence>
<feature type="compositionally biased region" description="Low complexity" evidence="3">
    <location>
        <begin position="1018"/>
        <end position="1037"/>
    </location>
</feature>
<name>A0A4P9ZVW7_9FUNG</name>
<dbReference type="SUPFAM" id="SSF48065">
    <property type="entry name" value="DBL homology domain (DH-domain)"/>
    <property type="match status" value="1"/>
</dbReference>
<evidence type="ECO:0000256" key="1">
    <source>
        <dbReference type="ARBA" id="ARBA00004496"/>
    </source>
</evidence>
<gene>
    <name evidence="5" type="ORF">BJ085DRAFT_40964</name>
</gene>
<feature type="compositionally biased region" description="Low complexity" evidence="3">
    <location>
        <begin position="329"/>
        <end position="341"/>
    </location>
</feature>
<feature type="region of interest" description="Disordered" evidence="3">
    <location>
        <begin position="685"/>
        <end position="724"/>
    </location>
</feature>
<dbReference type="PANTHER" id="PTHR46006">
    <property type="entry name" value="RHO GUANINE NUCLEOTIDE EXCHANGE FACTOR AT 64C, ISOFORM A"/>
    <property type="match status" value="1"/>
</dbReference>